<comment type="catalytic activity">
    <reaction evidence="5">
        <text>D-glucose + NAD(+) = D-glucono-1,5-lactone + NADH + H(+)</text>
        <dbReference type="Rhea" id="RHEA:14293"/>
        <dbReference type="ChEBI" id="CHEBI:4167"/>
        <dbReference type="ChEBI" id="CHEBI:15378"/>
        <dbReference type="ChEBI" id="CHEBI:16217"/>
        <dbReference type="ChEBI" id="CHEBI:57540"/>
        <dbReference type="ChEBI" id="CHEBI:57945"/>
        <dbReference type="EC" id="1.1.1.47"/>
    </reaction>
</comment>
<evidence type="ECO:0000313" key="7">
    <source>
        <dbReference type="EMBL" id="AKP75897.1"/>
    </source>
</evidence>
<dbReference type="SUPFAM" id="SSF51735">
    <property type="entry name" value="NAD(P)-binding Rossmann-fold domains"/>
    <property type="match status" value="1"/>
</dbReference>
<dbReference type="EMBL" id="CP010586">
    <property type="protein sequence ID" value="AKP75897.1"/>
    <property type="molecule type" value="Genomic_DNA"/>
</dbReference>
<name>A0A806TQQ5_PRIMG</name>
<organism evidence="7 8">
    <name type="scientific">Priestia megaterium Q3</name>
    <dbReference type="NCBI Taxonomy" id="1452722"/>
    <lineage>
        <taxon>Bacteria</taxon>
        <taxon>Bacillati</taxon>
        <taxon>Bacillota</taxon>
        <taxon>Bacilli</taxon>
        <taxon>Bacillales</taxon>
        <taxon>Bacillaceae</taxon>
        <taxon>Priestia</taxon>
    </lineage>
</organism>
<evidence type="ECO:0000256" key="5">
    <source>
        <dbReference type="ARBA" id="ARBA00048831"/>
    </source>
</evidence>
<evidence type="ECO:0000256" key="4">
    <source>
        <dbReference type="ARBA" id="ARBA00047555"/>
    </source>
</evidence>
<dbReference type="Pfam" id="PF00106">
    <property type="entry name" value="adh_short"/>
    <property type="match status" value="1"/>
</dbReference>
<comment type="similarity">
    <text evidence="1 6">Belongs to the short-chain dehydrogenases/reductases (SDR) family.</text>
</comment>
<proteinExistence type="inferred from homology"/>
<dbReference type="Proteomes" id="UP000036410">
    <property type="component" value="Chromosome"/>
</dbReference>
<dbReference type="PRINTS" id="PR00080">
    <property type="entry name" value="SDRFAMILY"/>
</dbReference>
<sequence>MVERGGKVMKMSGNTILITGGASGIGLALAERFLKEGNEVIICGRRESKLQEAKERFPSLHTKVCDVSIEESRVELVKWATERFPKLNVIVNNAGIQQRVNLLHMHEEWQYYEKELMSNVSAPIHLTSLLIPHFVQQERAAVINVTSGLSLTPGAWVPIYSATKAALRSFTISLRHQVEETNTEVIEILPPAVNTDLGGPGLHTFGAPLDDFADSIFEELKKGKIEIGYGDSAKRLHASKEEIEKATAQAWRGFLKNNPEF</sequence>
<dbReference type="GO" id="GO:0047936">
    <property type="term" value="F:glucose 1-dehydrogenase [NAD(P)+] activity"/>
    <property type="evidence" value="ECO:0007669"/>
    <property type="project" value="UniProtKB-EC"/>
</dbReference>
<dbReference type="Gene3D" id="3.40.50.720">
    <property type="entry name" value="NAD(P)-binding Rossmann-like Domain"/>
    <property type="match status" value="1"/>
</dbReference>
<evidence type="ECO:0000256" key="2">
    <source>
        <dbReference type="ARBA" id="ARBA00023002"/>
    </source>
</evidence>
<dbReference type="PROSITE" id="PS00061">
    <property type="entry name" value="ADH_SHORT"/>
    <property type="match status" value="1"/>
</dbReference>
<dbReference type="InterPro" id="IPR036291">
    <property type="entry name" value="NAD(P)-bd_dom_sf"/>
</dbReference>
<reference evidence="7 8" key="1">
    <citation type="submission" date="2015-01" db="EMBL/GenBank/DDBJ databases">
        <title>Genome sequence of bacillus megaterium Q3.</title>
        <authorList>
            <person name="Wang Y."/>
            <person name="Luo K."/>
            <person name="Bai L."/>
            <person name="Luo F."/>
        </authorList>
    </citation>
    <scope>NUCLEOTIDE SEQUENCE [LARGE SCALE GENOMIC DNA]</scope>
    <source>
        <strain evidence="7 8">Q3</strain>
    </source>
</reference>
<evidence type="ECO:0000313" key="8">
    <source>
        <dbReference type="Proteomes" id="UP000036410"/>
    </source>
</evidence>
<gene>
    <name evidence="7" type="primary">ydfG_1</name>
    <name evidence="7" type="ORF">AS52_00932</name>
</gene>
<dbReference type="PRINTS" id="PR00081">
    <property type="entry name" value="GDHRDH"/>
</dbReference>
<dbReference type="InterPro" id="IPR020904">
    <property type="entry name" value="Sc_DH/Rdtase_CS"/>
</dbReference>
<evidence type="ECO:0000256" key="3">
    <source>
        <dbReference type="ARBA" id="ARBA00024389"/>
    </source>
</evidence>
<dbReference type="EC" id="1.1.1.47" evidence="3"/>
<keyword evidence="2 7" id="KW-0560">Oxidoreductase</keyword>
<accession>A0A806TQQ5</accession>
<evidence type="ECO:0000256" key="6">
    <source>
        <dbReference type="RuleBase" id="RU000363"/>
    </source>
</evidence>
<comment type="catalytic activity">
    <reaction evidence="4">
        <text>D-glucose + NADP(+) = D-glucono-1,5-lactone + NADPH + H(+)</text>
        <dbReference type="Rhea" id="RHEA:14405"/>
        <dbReference type="ChEBI" id="CHEBI:4167"/>
        <dbReference type="ChEBI" id="CHEBI:15378"/>
        <dbReference type="ChEBI" id="CHEBI:16217"/>
        <dbReference type="ChEBI" id="CHEBI:57783"/>
        <dbReference type="ChEBI" id="CHEBI:58349"/>
        <dbReference type="EC" id="1.1.1.47"/>
    </reaction>
</comment>
<dbReference type="GO" id="GO:0016020">
    <property type="term" value="C:membrane"/>
    <property type="evidence" value="ECO:0007669"/>
    <property type="project" value="TreeGrafter"/>
</dbReference>
<dbReference type="InterPro" id="IPR002347">
    <property type="entry name" value="SDR_fam"/>
</dbReference>
<dbReference type="AlphaFoldDB" id="A0A806TQQ5"/>
<evidence type="ECO:0000256" key="1">
    <source>
        <dbReference type="ARBA" id="ARBA00006484"/>
    </source>
</evidence>
<dbReference type="PANTHER" id="PTHR44196">
    <property type="entry name" value="DEHYDROGENASE/REDUCTASE SDR FAMILY MEMBER 7B"/>
    <property type="match status" value="1"/>
</dbReference>
<dbReference type="PANTHER" id="PTHR44196:SF1">
    <property type="entry name" value="DEHYDROGENASE_REDUCTASE SDR FAMILY MEMBER 7B"/>
    <property type="match status" value="1"/>
</dbReference>
<protein>
    <recommendedName>
        <fullName evidence="3">glucose 1-dehydrogenase [NAD(P)(+)]</fullName>
        <ecNumber evidence="3">1.1.1.47</ecNumber>
    </recommendedName>
</protein>